<protein>
    <submittedName>
        <fullName evidence="1">Class I SAM-dependent methyltransferase</fullName>
        <ecNumber evidence="1">2.1.1.-</ecNumber>
    </submittedName>
</protein>
<dbReference type="EC" id="2.1.1.-" evidence="1"/>
<gene>
    <name evidence="1" type="ORF">SYV04_12450</name>
</gene>
<keyword evidence="2" id="KW-1185">Reference proteome</keyword>
<dbReference type="EMBL" id="JAXIVS010000004">
    <property type="protein sequence ID" value="MDY7227212.1"/>
    <property type="molecule type" value="Genomic_DNA"/>
</dbReference>
<dbReference type="GO" id="GO:0032259">
    <property type="term" value="P:methylation"/>
    <property type="evidence" value="ECO:0007669"/>
    <property type="project" value="UniProtKB-KW"/>
</dbReference>
<organism evidence="1 2">
    <name type="scientific">Hyalangium rubrum</name>
    <dbReference type="NCBI Taxonomy" id="3103134"/>
    <lineage>
        <taxon>Bacteria</taxon>
        <taxon>Pseudomonadati</taxon>
        <taxon>Myxococcota</taxon>
        <taxon>Myxococcia</taxon>
        <taxon>Myxococcales</taxon>
        <taxon>Cystobacterineae</taxon>
        <taxon>Archangiaceae</taxon>
        <taxon>Hyalangium</taxon>
    </lineage>
</organism>
<dbReference type="PANTHER" id="PTHR43861:SF6">
    <property type="entry name" value="METHYLTRANSFERASE TYPE 11"/>
    <property type="match status" value="1"/>
</dbReference>
<keyword evidence="1" id="KW-0489">Methyltransferase</keyword>
<evidence type="ECO:0000313" key="2">
    <source>
        <dbReference type="Proteomes" id="UP001291309"/>
    </source>
</evidence>
<dbReference type="RefSeq" id="WP_321545942.1">
    <property type="nucleotide sequence ID" value="NZ_JAXIVS010000004.1"/>
</dbReference>
<accession>A0ABU5H276</accession>
<dbReference type="Pfam" id="PF13489">
    <property type="entry name" value="Methyltransf_23"/>
    <property type="match status" value="1"/>
</dbReference>
<dbReference type="PANTHER" id="PTHR43861">
    <property type="entry name" value="TRANS-ACONITATE 2-METHYLTRANSFERASE-RELATED"/>
    <property type="match status" value="1"/>
</dbReference>
<dbReference type="Proteomes" id="UP001291309">
    <property type="component" value="Unassembled WGS sequence"/>
</dbReference>
<reference evidence="1 2" key="1">
    <citation type="submission" date="2023-12" db="EMBL/GenBank/DDBJ databases">
        <title>the genome sequence of Hyalangium sp. s54d21.</title>
        <authorList>
            <person name="Zhang X."/>
        </authorList>
    </citation>
    <scope>NUCLEOTIDE SEQUENCE [LARGE SCALE GENOMIC DNA]</scope>
    <source>
        <strain evidence="2">s54d21</strain>
    </source>
</reference>
<dbReference type="InterPro" id="IPR029063">
    <property type="entry name" value="SAM-dependent_MTases_sf"/>
</dbReference>
<proteinExistence type="predicted"/>
<comment type="caution">
    <text evidence="1">The sequence shown here is derived from an EMBL/GenBank/DDBJ whole genome shotgun (WGS) entry which is preliminary data.</text>
</comment>
<dbReference type="SUPFAM" id="SSF53335">
    <property type="entry name" value="S-adenosyl-L-methionine-dependent methyltransferases"/>
    <property type="match status" value="1"/>
</dbReference>
<sequence length="321" mass="36818">MTAAVRPLEPPAPSLFEPVACYCCGSESRTDFITAQDDLTGKPGTFRFVRCEACGLVYQHPRIVVERISDYYDDEYIAHRKKTDWGVLTPLYEHVMGKHDRDKDRIVSRYVKLGTGSEVLDVGCAVGTFLQRMRQRHGARVCGVDFKDLRGHPSLEGVDFRHGLFYEQDLQDERFDLVTMWHFLEHDYDPRRTLNKARSVLKKEGRLVIEVPRLDSVTFKLYGDRWPGLQAPQHTALYDKQSLLRLVEDTGLKVLDYLPYGAFPAYFYLFAGAAFRLLQGKGLDLSKAIYPYFAGQLALTPVLLLEKRLNLAMQTVICERR</sequence>
<name>A0ABU5H276_9BACT</name>
<dbReference type="GO" id="GO:0008168">
    <property type="term" value="F:methyltransferase activity"/>
    <property type="evidence" value="ECO:0007669"/>
    <property type="project" value="UniProtKB-KW"/>
</dbReference>
<keyword evidence="1" id="KW-0808">Transferase</keyword>
<dbReference type="CDD" id="cd02440">
    <property type="entry name" value="AdoMet_MTases"/>
    <property type="match status" value="1"/>
</dbReference>
<dbReference type="Gene3D" id="3.40.50.150">
    <property type="entry name" value="Vaccinia Virus protein VP39"/>
    <property type="match status" value="1"/>
</dbReference>
<evidence type="ECO:0000313" key="1">
    <source>
        <dbReference type="EMBL" id="MDY7227212.1"/>
    </source>
</evidence>